<dbReference type="EMBL" id="KK113366">
    <property type="protein sequence ID" value="KFM59995.1"/>
    <property type="molecule type" value="Genomic_DNA"/>
</dbReference>
<feature type="compositionally biased region" description="Acidic residues" evidence="1">
    <location>
        <begin position="9"/>
        <end position="18"/>
    </location>
</feature>
<feature type="compositionally biased region" description="Basic and acidic residues" evidence="1">
    <location>
        <begin position="30"/>
        <end position="39"/>
    </location>
</feature>
<reference evidence="2 3" key="1">
    <citation type="submission" date="2013-11" db="EMBL/GenBank/DDBJ databases">
        <title>Genome sequencing of Stegodyphus mimosarum.</title>
        <authorList>
            <person name="Bechsgaard J."/>
        </authorList>
    </citation>
    <scope>NUCLEOTIDE SEQUENCE [LARGE SCALE GENOMIC DNA]</scope>
</reference>
<name>A0A087T4F6_STEMI</name>
<protein>
    <submittedName>
        <fullName evidence="2">Uncharacterized protein</fullName>
    </submittedName>
</protein>
<sequence>MSFFRTAATEDDYTEPSDSEQSTYSLPNVPRRDDFLKDSRTKRKGHRITDETGKKSKTKENEPSNKRRDNACQEEKTMVKEDENISKQLQLCYDLSAAKTEEEREALIKKYMDETKCIAKPKPAQTVKEGPWIAPKKVAKIAETQAPMEIVNENRFQILQQLVEPTTEGGASEETPPPPIVFDSRTVDWMEIDEHLQLRCAEPYECKMKAQSIFMYTKNLKDYSLISQYLIEQNIPHHTYKYECEKPIKAILKNIPASFTEEAIIQELNRRKFPVTKISIATASKEAGIKKLAFFYRLHLTYKTDTCEAVLYRFSSFSDVLDSLKANYIPGDLFMPELEFKTERSAIGRIKVL</sequence>
<dbReference type="Proteomes" id="UP000054359">
    <property type="component" value="Unassembled WGS sequence"/>
</dbReference>
<feature type="region of interest" description="Disordered" evidence="1">
    <location>
        <begin position="1"/>
        <end position="70"/>
    </location>
</feature>
<gene>
    <name evidence="2" type="ORF">X975_01285</name>
</gene>
<proteinExistence type="predicted"/>
<evidence type="ECO:0000256" key="1">
    <source>
        <dbReference type="SAM" id="MobiDB-lite"/>
    </source>
</evidence>
<feature type="non-terminal residue" evidence="2">
    <location>
        <position position="353"/>
    </location>
</feature>
<accession>A0A087T4F6</accession>
<dbReference type="AlphaFoldDB" id="A0A087T4F6"/>
<feature type="compositionally biased region" description="Basic and acidic residues" evidence="1">
    <location>
        <begin position="47"/>
        <end position="70"/>
    </location>
</feature>
<keyword evidence="3" id="KW-1185">Reference proteome</keyword>
<organism evidence="2 3">
    <name type="scientific">Stegodyphus mimosarum</name>
    <name type="common">African social velvet spider</name>
    <dbReference type="NCBI Taxonomy" id="407821"/>
    <lineage>
        <taxon>Eukaryota</taxon>
        <taxon>Metazoa</taxon>
        <taxon>Ecdysozoa</taxon>
        <taxon>Arthropoda</taxon>
        <taxon>Chelicerata</taxon>
        <taxon>Arachnida</taxon>
        <taxon>Araneae</taxon>
        <taxon>Araneomorphae</taxon>
        <taxon>Entelegynae</taxon>
        <taxon>Eresoidea</taxon>
        <taxon>Eresidae</taxon>
        <taxon>Stegodyphus</taxon>
    </lineage>
</organism>
<evidence type="ECO:0000313" key="3">
    <source>
        <dbReference type="Proteomes" id="UP000054359"/>
    </source>
</evidence>
<evidence type="ECO:0000313" key="2">
    <source>
        <dbReference type="EMBL" id="KFM59995.1"/>
    </source>
</evidence>